<dbReference type="Pfam" id="PF00005">
    <property type="entry name" value="ABC_tran"/>
    <property type="match status" value="1"/>
</dbReference>
<feature type="transmembrane region" description="Helical" evidence="9">
    <location>
        <begin position="52"/>
        <end position="73"/>
    </location>
</feature>
<dbReference type="GO" id="GO:0016887">
    <property type="term" value="F:ATP hydrolysis activity"/>
    <property type="evidence" value="ECO:0007669"/>
    <property type="project" value="InterPro"/>
</dbReference>
<evidence type="ECO:0000259" key="10">
    <source>
        <dbReference type="PROSITE" id="PS50893"/>
    </source>
</evidence>
<evidence type="ECO:0000256" key="4">
    <source>
        <dbReference type="ARBA" id="ARBA00022692"/>
    </source>
</evidence>
<dbReference type="FunFam" id="3.40.50.300:FF:000221">
    <property type="entry name" value="Multidrug ABC transporter ATP-binding protein"/>
    <property type="match status" value="1"/>
</dbReference>
<evidence type="ECO:0000256" key="1">
    <source>
        <dbReference type="ARBA" id="ARBA00004651"/>
    </source>
</evidence>
<dbReference type="PROSITE" id="PS50893">
    <property type="entry name" value="ABC_TRANSPORTER_2"/>
    <property type="match status" value="1"/>
</dbReference>
<feature type="transmembrane region" description="Helical" evidence="9">
    <location>
        <begin position="133"/>
        <end position="151"/>
    </location>
</feature>
<evidence type="ECO:0000259" key="11">
    <source>
        <dbReference type="PROSITE" id="PS50929"/>
    </source>
</evidence>
<gene>
    <name evidence="12" type="ORF">IAB44_07285</name>
</gene>
<feature type="domain" description="ABC transmembrane type-1" evidence="11">
    <location>
        <begin position="16"/>
        <end position="298"/>
    </location>
</feature>
<keyword evidence="3" id="KW-1003">Cell membrane</keyword>
<dbReference type="InterPro" id="IPR011527">
    <property type="entry name" value="ABC1_TM_dom"/>
</dbReference>
<dbReference type="SUPFAM" id="SSF52540">
    <property type="entry name" value="P-loop containing nucleoside triphosphate hydrolases"/>
    <property type="match status" value="1"/>
</dbReference>
<dbReference type="InterPro" id="IPR017871">
    <property type="entry name" value="ABC_transporter-like_CS"/>
</dbReference>
<dbReference type="PANTHER" id="PTHR43394">
    <property type="entry name" value="ATP-DEPENDENT PERMEASE MDL1, MITOCHONDRIAL"/>
    <property type="match status" value="1"/>
</dbReference>
<keyword evidence="8 9" id="KW-0472">Membrane</keyword>
<dbReference type="Gene3D" id="1.20.1560.10">
    <property type="entry name" value="ABC transporter type 1, transmembrane domain"/>
    <property type="match status" value="1"/>
</dbReference>
<keyword evidence="4 9" id="KW-0812">Transmembrane</keyword>
<dbReference type="EMBL" id="DVIQ01000035">
    <property type="protein sequence ID" value="HIS31335.1"/>
    <property type="molecule type" value="Genomic_DNA"/>
</dbReference>
<evidence type="ECO:0000313" key="13">
    <source>
        <dbReference type="Proteomes" id="UP000823935"/>
    </source>
</evidence>
<dbReference type="InterPro" id="IPR036640">
    <property type="entry name" value="ABC1_TM_sf"/>
</dbReference>
<dbReference type="InterPro" id="IPR027417">
    <property type="entry name" value="P-loop_NTPase"/>
</dbReference>
<feature type="domain" description="ABC transporter" evidence="10">
    <location>
        <begin position="330"/>
        <end position="564"/>
    </location>
</feature>
<dbReference type="PANTHER" id="PTHR43394:SF1">
    <property type="entry name" value="ATP-BINDING CASSETTE SUB-FAMILY B MEMBER 10, MITOCHONDRIAL"/>
    <property type="match status" value="1"/>
</dbReference>
<evidence type="ECO:0000256" key="2">
    <source>
        <dbReference type="ARBA" id="ARBA00022448"/>
    </source>
</evidence>
<dbReference type="InterPro" id="IPR039421">
    <property type="entry name" value="Type_1_exporter"/>
</dbReference>
<evidence type="ECO:0000256" key="5">
    <source>
        <dbReference type="ARBA" id="ARBA00022741"/>
    </source>
</evidence>
<dbReference type="GO" id="GO:0005524">
    <property type="term" value="F:ATP binding"/>
    <property type="evidence" value="ECO:0007669"/>
    <property type="project" value="UniProtKB-KW"/>
</dbReference>
<feature type="transmembrane region" description="Helical" evidence="9">
    <location>
        <begin position="270"/>
        <end position="289"/>
    </location>
</feature>
<comment type="caution">
    <text evidence="12">The sequence shown here is derived from an EMBL/GenBank/DDBJ whole genome shotgun (WGS) entry which is preliminary data.</text>
</comment>
<organism evidence="12 13">
    <name type="scientific">Candidatus Limivivens intestinipullorum</name>
    <dbReference type="NCBI Taxonomy" id="2840858"/>
    <lineage>
        <taxon>Bacteria</taxon>
        <taxon>Bacillati</taxon>
        <taxon>Bacillota</taxon>
        <taxon>Clostridia</taxon>
        <taxon>Lachnospirales</taxon>
        <taxon>Lachnospiraceae</taxon>
        <taxon>Lachnospiraceae incertae sedis</taxon>
        <taxon>Candidatus Limivivens</taxon>
    </lineage>
</organism>
<keyword evidence="2" id="KW-0813">Transport</keyword>
<reference evidence="12" key="1">
    <citation type="submission" date="2020-10" db="EMBL/GenBank/DDBJ databases">
        <authorList>
            <person name="Gilroy R."/>
        </authorList>
    </citation>
    <scope>NUCLEOTIDE SEQUENCE</scope>
    <source>
        <strain evidence="12">CHK190-19873</strain>
    </source>
</reference>
<sequence>MKKVFFYLRPHVPRMILGVTIKFTGTIMDLFLPWILSYLIDVIVPRRNMTEILFYGFLMLLCSVIAWTGNVVANRMASKVARDTTQRLRHDLFQRISYLSCRQTDAFTIASLESRLTSDTYNVHQMIGMMQRLGIRAPILLLGGITMSMFMEPVLTLVLMAVLPFVAVTVFSISRRGIPLYTQLQQAVDRMVRVVRENASGIRVIKALSKTEYEKNRFKEANKNIVEKETKASVTMAASNPLMNLFLNVGLTLVVVAGAFRVNAGKTQTGTILAFLTYFTIILNAMLSINRMFMLFSKGSASARRISEVLDTPEDLQLQKKDHQDSGYHVQFEHVSFTYHAGRPEVVSDISFALKKGEILGIIGATGCGKSTIINLLIRFYDADKGTIRINGDDVRGIPSEELHKKFGIVFQNDVLFADTLEENIRFGRQISREELNNAVSSAQAEPFIRELAEGMDYRLAIRGSNLSGGQKQRVLISRALAAKPEILILDDSSSALDYQTDARLRQALAKNFQGTTTIIVAQRASSIRHADHILMLENGREIGYGTHRELMASCEPYRKISISQMGGENDEASV</sequence>
<feature type="transmembrane region" description="Helical" evidence="9">
    <location>
        <begin position="245"/>
        <end position="264"/>
    </location>
</feature>
<dbReference type="SMART" id="SM00382">
    <property type="entry name" value="AAA"/>
    <property type="match status" value="1"/>
</dbReference>
<evidence type="ECO:0000256" key="7">
    <source>
        <dbReference type="ARBA" id="ARBA00022989"/>
    </source>
</evidence>
<dbReference type="AlphaFoldDB" id="A0A9D1ESU8"/>
<dbReference type="GO" id="GO:0005886">
    <property type="term" value="C:plasma membrane"/>
    <property type="evidence" value="ECO:0007669"/>
    <property type="project" value="UniProtKB-SubCell"/>
</dbReference>
<comment type="subcellular location">
    <subcellularLocation>
        <location evidence="1">Cell membrane</location>
        <topology evidence="1">Multi-pass membrane protein</topology>
    </subcellularLocation>
</comment>
<dbReference type="SUPFAM" id="SSF90123">
    <property type="entry name" value="ABC transporter transmembrane region"/>
    <property type="match status" value="1"/>
</dbReference>
<dbReference type="InterPro" id="IPR003593">
    <property type="entry name" value="AAA+_ATPase"/>
</dbReference>
<evidence type="ECO:0000256" key="8">
    <source>
        <dbReference type="ARBA" id="ARBA00023136"/>
    </source>
</evidence>
<feature type="transmembrane region" description="Helical" evidence="9">
    <location>
        <begin position="21"/>
        <end position="40"/>
    </location>
</feature>
<accession>A0A9D1ESU8</accession>
<reference evidence="12" key="2">
    <citation type="journal article" date="2021" name="PeerJ">
        <title>Extensive microbial diversity within the chicken gut microbiome revealed by metagenomics and culture.</title>
        <authorList>
            <person name="Gilroy R."/>
            <person name="Ravi A."/>
            <person name="Getino M."/>
            <person name="Pursley I."/>
            <person name="Horton D.L."/>
            <person name="Alikhan N.F."/>
            <person name="Baker D."/>
            <person name="Gharbi K."/>
            <person name="Hall N."/>
            <person name="Watson M."/>
            <person name="Adriaenssens E.M."/>
            <person name="Foster-Nyarko E."/>
            <person name="Jarju S."/>
            <person name="Secka A."/>
            <person name="Antonio M."/>
            <person name="Oren A."/>
            <person name="Chaudhuri R.R."/>
            <person name="La Ragione R."/>
            <person name="Hildebrand F."/>
            <person name="Pallen M.J."/>
        </authorList>
    </citation>
    <scope>NUCLEOTIDE SEQUENCE</scope>
    <source>
        <strain evidence="12">CHK190-19873</strain>
    </source>
</reference>
<dbReference type="Proteomes" id="UP000823935">
    <property type="component" value="Unassembled WGS sequence"/>
</dbReference>
<name>A0A9D1ESU8_9FIRM</name>
<dbReference type="Gene3D" id="3.40.50.300">
    <property type="entry name" value="P-loop containing nucleotide triphosphate hydrolases"/>
    <property type="match status" value="1"/>
</dbReference>
<dbReference type="PROSITE" id="PS50929">
    <property type="entry name" value="ABC_TM1F"/>
    <property type="match status" value="1"/>
</dbReference>
<keyword evidence="5" id="KW-0547">Nucleotide-binding</keyword>
<dbReference type="GO" id="GO:0015421">
    <property type="term" value="F:ABC-type oligopeptide transporter activity"/>
    <property type="evidence" value="ECO:0007669"/>
    <property type="project" value="TreeGrafter"/>
</dbReference>
<dbReference type="InterPro" id="IPR003439">
    <property type="entry name" value="ABC_transporter-like_ATP-bd"/>
</dbReference>
<dbReference type="Pfam" id="PF00664">
    <property type="entry name" value="ABC_membrane"/>
    <property type="match status" value="1"/>
</dbReference>
<keyword evidence="6 12" id="KW-0067">ATP-binding</keyword>
<evidence type="ECO:0000256" key="3">
    <source>
        <dbReference type="ARBA" id="ARBA00022475"/>
    </source>
</evidence>
<dbReference type="CDD" id="cd18548">
    <property type="entry name" value="ABC_6TM_Tm287_like"/>
    <property type="match status" value="1"/>
</dbReference>
<proteinExistence type="predicted"/>
<keyword evidence="7 9" id="KW-1133">Transmembrane helix</keyword>
<protein>
    <submittedName>
        <fullName evidence="12">ABC transporter ATP-binding protein</fullName>
    </submittedName>
</protein>
<evidence type="ECO:0000256" key="9">
    <source>
        <dbReference type="SAM" id="Phobius"/>
    </source>
</evidence>
<evidence type="ECO:0000256" key="6">
    <source>
        <dbReference type="ARBA" id="ARBA00022840"/>
    </source>
</evidence>
<dbReference type="PROSITE" id="PS00211">
    <property type="entry name" value="ABC_TRANSPORTER_1"/>
    <property type="match status" value="1"/>
</dbReference>
<evidence type="ECO:0000313" key="12">
    <source>
        <dbReference type="EMBL" id="HIS31335.1"/>
    </source>
</evidence>